<dbReference type="SMART" id="SM00717">
    <property type="entry name" value="SANT"/>
    <property type="match status" value="1"/>
</dbReference>
<feature type="domain" description="HTH myb-type" evidence="4">
    <location>
        <begin position="1"/>
        <end position="58"/>
    </location>
</feature>
<dbReference type="PANTHER" id="PTHR41302">
    <property type="entry name" value="PRESPORE-SPECIFIC TRANSCRIPTIONAL REGULATOR RSFA-RELATED"/>
    <property type="match status" value="1"/>
</dbReference>
<accession>A0A7W2A7I1</accession>
<proteinExistence type="predicted"/>
<protein>
    <submittedName>
        <fullName evidence="5">Uncharacterized protein</fullName>
    </submittedName>
</protein>
<dbReference type="Proteomes" id="UP000535491">
    <property type="component" value="Unassembled WGS sequence"/>
</dbReference>
<dbReference type="InterPro" id="IPR001005">
    <property type="entry name" value="SANT/Myb"/>
</dbReference>
<gene>
    <name evidence="5" type="ORF">H1191_00610</name>
</gene>
<dbReference type="PROSITE" id="PS50090">
    <property type="entry name" value="MYB_LIKE"/>
    <property type="match status" value="1"/>
</dbReference>
<dbReference type="InterPro" id="IPR017930">
    <property type="entry name" value="Myb_dom"/>
</dbReference>
<feature type="region of interest" description="Disordered" evidence="2">
    <location>
        <begin position="163"/>
        <end position="188"/>
    </location>
</feature>
<sequence length="188" mass="22316">MKGRRWTEQEDQLLRESVLQSISNGGTQLEAFEKVGRKLERTPGACGFRWNAVLRRQDPISYSEAKKKRVYKQIQKKRGLQLESFSQIIASIRQMEKVWNQLRDEVQELSKQLTERNKRYERLLEENKRLKDEKRSYEWYQQEVKGRYLDLLHLLKHLQEESSLDPAEKINDEKESEINADTGSNSSS</sequence>
<dbReference type="AlphaFoldDB" id="A0A7W2A7I1"/>
<keyword evidence="6" id="KW-1185">Reference proteome</keyword>
<evidence type="ECO:0000313" key="6">
    <source>
        <dbReference type="Proteomes" id="UP000535491"/>
    </source>
</evidence>
<dbReference type="PROSITE" id="PS51294">
    <property type="entry name" value="HTH_MYB"/>
    <property type="match status" value="1"/>
</dbReference>
<feature type="compositionally biased region" description="Basic and acidic residues" evidence="2">
    <location>
        <begin position="166"/>
        <end position="177"/>
    </location>
</feature>
<evidence type="ECO:0000259" key="4">
    <source>
        <dbReference type="PROSITE" id="PS51294"/>
    </source>
</evidence>
<reference evidence="5 6" key="1">
    <citation type="submission" date="2020-07" db="EMBL/GenBank/DDBJ databases">
        <authorList>
            <person name="Feng H."/>
        </authorList>
    </citation>
    <scope>NUCLEOTIDE SEQUENCE [LARGE SCALE GENOMIC DNA]</scope>
    <source>
        <strain evidence="6">s-10</strain>
    </source>
</reference>
<comment type="caution">
    <text evidence="5">The sequence shown here is derived from an EMBL/GenBank/DDBJ whole genome shotgun (WGS) entry which is preliminary data.</text>
</comment>
<evidence type="ECO:0000256" key="2">
    <source>
        <dbReference type="SAM" id="MobiDB-lite"/>
    </source>
</evidence>
<name>A0A7W2A7I1_9BACL</name>
<organism evidence="5 6">
    <name type="scientific">Paenactinomyces guangxiensis</name>
    <dbReference type="NCBI Taxonomy" id="1490290"/>
    <lineage>
        <taxon>Bacteria</taxon>
        <taxon>Bacillati</taxon>
        <taxon>Bacillota</taxon>
        <taxon>Bacilli</taxon>
        <taxon>Bacillales</taxon>
        <taxon>Thermoactinomycetaceae</taxon>
        <taxon>Paenactinomyces</taxon>
    </lineage>
</organism>
<feature type="coiled-coil region" evidence="1">
    <location>
        <begin position="92"/>
        <end position="140"/>
    </location>
</feature>
<evidence type="ECO:0000259" key="3">
    <source>
        <dbReference type="PROSITE" id="PS50090"/>
    </source>
</evidence>
<feature type="domain" description="Myb-like" evidence="3">
    <location>
        <begin position="1"/>
        <end position="54"/>
    </location>
</feature>
<evidence type="ECO:0000256" key="1">
    <source>
        <dbReference type="SAM" id="Coils"/>
    </source>
</evidence>
<feature type="compositionally biased region" description="Polar residues" evidence="2">
    <location>
        <begin position="179"/>
        <end position="188"/>
    </location>
</feature>
<dbReference type="RefSeq" id="WP_181750047.1">
    <property type="nucleotide sequence ID" value="NZ_JACEIQ010000001.1"/>
</dbReference>
<dbReference type="Pfam" id="PF13921">
    <property type="entry name" value="Myb_DNA-bind_6"/>
    <property type="match status" value="1"/>
</dbReference>
<dbReference type="EMBL" id="JACEIQ010000001">
    <property type="protein sequence ID" value="MBA4492813.1"/>
    <property type="molecule type" value="Genomic_DNA"/>
</dbReference>
<dbReference type="InterPro" id="IPR014243">
    <property type="entry name" value="RsfA-like"/>
</dbReference>
<evidence type="ECO:0000313" key="5">
    <source>
        <dbReference type="EMBL" id="MBA4492813.1"/>
    </source>
</evidence>
<keyword evidence="1" id="KW-0175">Coiled coil</keyword>
<dbReference type="PANTHER" id="PTHR41302:SF2">
    <property type="entry name" value="PRESPORE SPECIFIC TRANSCRIPTIONAL ACTIVATOR RSFA"/>
    <property type="match status" value="1"/>
</dbReference>
<dbReference type="Gene3D" id="1.10.10.60">
    <property type="entry name" value="Homeodomain-like"/>
    <property type="match status" value="1"/>
</dbReference>